<evidence type="ECO:0000256" key="1">
    <source>
        <dbReference type="ARBA" id="ARBA00022801"/>
    </source>
</evidence>
<keyword evidence="1" id="KW-0378">Hydrolase</keyword>
<dbReference type="EMBL" id="RHJS01000002">
    <property type="protein sequence ID" value="RRK35529.1"/>
    <property type="molecule type" value="Genomic_DNA"/>
</dbReference>
<feature type="compositionally biased region" description="Low complexity" evidence="2">
    <location>
        <begin position="54"/>
        <end position="70"/>
    </location>
</feature>
<comment type="caution">
    <text evidence="4">The sequence shown here is derived from an EMBL/GenBank/DDBJ whole genome shotgun (WGS) entry which is preliminary data.</text>
</comment>
<proteinExistence type="predicted"/>
<dbReference type="Proteomes" id="UP000274920">
    <property type="component" value="Unassembled WGS sequence"/>
</dbReference>
<dbReference type="Gene3D" id="3.40.630.40">
    <property type="entry name" value="Zn-dependent exopeptidases"/>
    <property type="match status" value="1"/>
</dbReference>
<dbReference type="PANTHER" id="PTHR30404">
    <property type="entry name" value="N-ACETYLMURAMOYL-L-ALANINE AMIDASE"/>
    <property type="match status" value="1"/>
</dbReference>
<dbReference type="GO" id="GO:0008745">
    <property type="term" value="F:N-acetylmuramoyl-L-alanine amidase activity"/>
    <property type="evidence" value="ECO:0007669"/>
    <property type="project" value="InterPro"/>
</dbReference>
<dbReference type="AlphaFoldDB" id="A0A3R8M436"/>
<evidence type="ECO:0000259" key="3">
    <source>
        <dbReference type="SMART" id="SM00646"/>
    </source>
</evidence>
<feature type="domain" description="MurNAc-LAA" evidence="3">
    <location>
        <begin position="201"/>
        <end position="312"/>
    </location>
</feature>
<reference evidence="4" key="1">
    <citation type="submission" date="2018-10" db="EMBL/GenBank/DDBJ databases">
        <title>Schaedlerella arabinophila gen. nov. sp. nov., isolated from the mouse intestinal tract and comparative analysis with the genome of the closely related altered Schaedler flora strain ASF502.</title>
        <authorList>
            <person name="Miyake S."/>
            <person name="Soh M."/>
            <person name="Seedorf H."/>
        </authorList>
    </citation>
    <scope>NUCLEOTIDE SEQUENCE [LARGE SCALE GENOMIC DNA]</scope>
    <source>
        <strain evidence="4">DSM 106076</strain>
    </source>
</reference>
<dbReference type="PANTHER" id="PTHR30404:SF0">
    <property type="entry name" value="N-ACETYLMURAMOYL-L-ALANINE AMIDASE AMIC"/>
    <property type="match status" value="1"/>
</dbReference>
<dbReference type="GO" id="GO:0009253">
    <property type="term" value="P:peptidoglycan catabolic process"/>
    <property type="evidence" value="ECO:0007669"/>
    <property type="project" value="InterPro"/>
</dbReference>
<keyword evidence="5" id="KW-1185">Reference proteome</keyword>
<name>A0A3R8M436_9FIRM</name>
<dbReference type="RefSeq" id="WP_125129464.1">
    <property type="nucleotide sequence ID" value="NZ_RHJS01000002.1"/>
</dbReference>
<feature type="compositionally biased region" description="Low complexity" evidence="2">
    <location>
        <begin position="109"/>
        <end position="122"/>
    </location>
</feature>
<feature type="region of interest" description="Disordered" evidence="2">
    <location>
        <begin position="34"/>
        <end position="128"/>
    </location>
</feature>
<feature type="compositionally biased region" description="Polar residues" evidence="2">
    <location>
        <begin position="98"/>
        <end position="108"/>
    </location>
</feature>
<organism evidence="4 5">
    <name type="scientific">Schaedlerella arabinosiphila</name>
    <dbReference type="NCBI Taxonomy" id="2044587"/>
    <lineage>
        <taxon>Bacteria</taxon>
        <taxon>Bacillati</taxon>
        <taxon>Bacillota</taxon>
        <taxon>Clostridia</taxon>
        <taxon>Lachnospirales</taxon>
        <taxon>Lachnospiraceae</taxon>
        <taxon>Schaedlerella</taxon>
    </lineage>
</organism>
<dbReference type="InterPro" id="IPR050695">
    <property type="entry name" value="N-acetylmuramoyl_amidase_3"/>
</dbReference>
<accession>A0A3R8M436</accession>
<gene>
    <name evidence="4" type="ORF">EBB54_25525</name>
</gene>
<dbReference type="SMART" id="SM00646">
    <property type="entry name" value="Ami_3"/>
    <property type="match status" value="1"/>
</dbReference>
<evidence type="ECO:0000313" key="4">
    <source>
        <dbReference type="EMBL" id="RRK35529.1"/>
    </source>
</evidence>
<dbReference type="SUPFAM" id="SSF53187">
    <property type="entry name" value="Zn-dependent exopeptidases"/>
    <property type="match status" value="1"/>
</dbReference>
<dbReference type="GO" id="GO:0030288">
    <property type="term" value="C:outer membrane-bounded periplasmic space"/>
    <property type="evidence" value="ECO:0007669"/>
    <property type="project" value="TreeGrafter"/>
</dbReference>
<dbReference type="Pfam" id="PF01520">
    <property type="entry name" value="Amidase_3"/>
    <property type="match status" value="1"/>
</dbReference>
<feature type="compositionally biased region" description="Basic and acidic residues" evidence="2">
    <location>
        <begin position="34"/>
        <end position="51"/>
    </location>
</feature>
<sequence>MRKKFIILLMIAMLGGIAAGSQMLGERLYARVDENSEDKTGESESVGKPDTDTEGGSESGAAQEGAAAAGEGKEGISEPGTAPDGTVNPGETPDGTPGAQTAENSGISENETGAAETAGNAEKSGKDTQKAEGALVILDAGHGGFDPGKIGINGALEKDVNLVLSQKIKKHLEDMGYRVLMTRENEDALAGSKVEDLKTRVTLINENNPAIAVSIHQNSYSQENVHGAQVFYYTHSKGGEQAAKILQEAMLEVEPENHRQAKANDTYYLLKKTKGTTVIVECGFLSNQEEANLLVTEDYQEKMAAAVAKGIQEYVTSFTL</sequence>
<evidence type="ECO:0000313" key="5">
    <source>
        <dbReference type="Proteomes" id="UP000274920"/>
    </source>
</evidence>
<evidence type="ECO:0000256" key="2">
    <source>
        <dbReference type="SAM" id="MobiDB-lite"/>
    </source>
</evidence>
<dbReference type="InterPro" id="IPR002508">
    <property type="entry name" value="MurNAc-LAA_cat"/>
</dbReference>
<protein>
    <submittedName>
        <fullName evidence="4">N-acetylmuramoyl-L-alanine amidase</fullName>
    </submittedName>
</protein>
<dbReference type="CDD" id="cd02696">
    <property type="entry name" value="MurNAc-LAA"/>
    <property type="match status" value="1"/>
</dbReference>